<dbReference type="EMBL" id="AUZJ01000042">
    <property type="protein sequence ID" value="ERF60528.1"/>
    <property type="molecule type" value="Genomic_DNA"/>
</dbReference>
<evidence type="ECO:0000313" key="2">
    <source>
        <dbReference type="EMBL" id="ERJ98075.1"/>
    </source>
</evidence>
<dbReference type="Proteomes" id="UP000016646">
    <property type="component" value="Unassembled WGS sequence"/>
</dbReference>
<dbReference type="OrthoDB" id="353788at2"/>
<evidence type="ECO:0000313" key="3">
    <source>
        <dbReference type="Proteomes" id="UP000016412"/>
    </source>
</evidence>
<sequence length="630" mass="72241">MSAITNFGTLLRSYANKQNSAFVNLRDFCDYIKKYAEHYIEEEPGLSVYLGNTEDTVIAELQTLEAKHLVSMLERDGDKQIVIVIMYYTVRFAQRYKELAFNPAVPFPTLSDLPKQLSSDALEKKPASDLLAALFAKQDLKSPKLYIVQLPRNVPSILFPECVPVQMLTDAALSKIRAMLKKEEYHDYFFKKLRNANPGKEISIKTFFEQFVTRQDSAAQLLESSASSFYSWSQLCYFIRQDFEKVKDTTLEDTNLLQAVSIAELHLLLLKNKVQEQQQKNEALELLEAALDKPPYFYPMSAIVKITDTRGVPLSNRYSDDDLKKFLERLTTESKDGDLPRLLVFKVDSGTRYFVYKSKVFPLIIRLCNEAHSVIKQNLTNKWYKALKNFEKLPEMHDKQRFESVLKTQVEKTSPVLYALLNTNFLTLLDVELQNGSGGGNFRLFSNGRLLPYAELLMIGNATVLANAKILLPFWYSIPVVSQIIGFFMRGPKKKKSEEAVEEVKDTHSTNKNIRPATKREAIIQAAKTVENDLVPEGSTVDRELDSYCKQWNKLISPDAHRQLTEDVNSLIRGYMRRVIHTISAQTFTVERVRSLAESLIKTPNMQKITEQESLFMYVQLYILRLISNG</sequence>
<keyword evidence="4" id="KW-1185">Reference proteome</keyword>
<comment type="caution">
    <text evidence="1">The sequence shown here is derived from an EMBL/GenBank/DDBJ whole genome shotgun (WGS) entry which is preliminary data.</text>
</comment>
<dbReference type="AlphaFoldDB" id="U2L161"/>
<evidence type="ECO:0000313" key="1">
    <source>
        <dbReference type="EMBL" id="ERF60528.1"/>
    </source>
</evidence>
<dbReference type="PATRIC" id="fig|1125725.3.peg.1582"/>
<reference evidence="3 4" key="1">
    <citation type="submission" date="2013-08" db="EMBL/GenBank/DDBJ databases">
        <authorList>
            <person name="Durkin A.S."/>
            <person name="Haft D.R."/>
            <person name="McCorrison J."/>
            <person name="Torralba M."/>
            <person name="Gillis M."/>
            <person name="Haft D.H."/>
            <person name="Methe B."/>
            <person name="Sutton G."/>
            <person name="Nelson K.E."/>
        </authorList>
    </citation>
    <scope>NUCLEOTIDE SEQUENCE [LARGE SCALE GENOMIC DNA]</scope>
    <source>
        <strain evidence="2 4">ATCC 35536</strain>
        <strain evidence="1 3">VPI DR56BR1116</strain>
    </source>
</reference>
<organism evidence="1 3">
    <name type="scientific">Treponema socranskii subsp. socranskii VPI DR56BR1116 = ATCC 35536</name>
    <dbReference type="NCBI Taxonomy" id="1125725"/>
    <lineage>
        <taxon>Bacteria</taxon>
        <taxon>Pseudomonadati</taxon>
        <taxon>Spirochaetota</taxon>
        <taxon>Spirochaetia</taxon>
        <taxon>Spirochaetales</taxon>
        <taxon>Treponemataceae</taxon>
        <taxon>Treponema</taxon>
    </lineage>
</organism>
<dbReference type="STRING" id="1125725.HMPREF1325_1568"/>
<name>U2L161_TRESO</name>
<gene>
    <name evidence="2" type="ORF">HMPREF0860_2160</name>
    <name evidence="1" type="ORF">HMPREF1325_1568</name>
</gene>
<dbReference type="RefSeq" id="WP_021330580.1">
    <property type="nucleotide sequence ID" value="NZ_AUZJ01000042.1"/>
</dbReference>
<dbReference type="EMBL" id="AVQI01000083">
    <property type="protein sequence ID" value="ERJ98075.1"/>
    <property type="molecule type" value="Genomic_DNA"/>
</dbReference>
<dbReference type="Proteomes" id="UP000016412">
    <property type="component" value="Unassembled WGS sequence"/>
</dbReference>
<evidence type="ECO:0000313" key="4">
    <source>
        <dbReference type="Proteomes" id="UP000016646"/>
    </source>
</evidence>
<accession>U2L161</accession>
<dbReference type="eggNOG" id="ENOG5033T4C">
    <property type="taxonomic scope" value="Bacteria"/>
</dbReference>
<proteinExistence type="predicted"/>
<protein>
    <submittedName>
        <fullName evidence="1">Uncharacterized protein</fullName>
    </submittedName>
</protein>